<keyword evidence="2" id="KW-1185">Reference proteome</keyword>
<dbReference type="GeneID" id="94434068"/>
<dbReference type="AlphaFoldDB" id="A0A2C6KFW8"/>
<sequence length="78" mass="8868">MLRSALFLHLSSAVKSHASRMTARQLAMCLHAISLGDPSVVRTGSMHVLIRFLFHRDRFHTLPNSYLRLILSALSRRP</sequence>
<proteinExistence type="predicted"/>
<accession>A0A2C6KFW8</accession>
<evidence type="ECO:0000313" key="1">
    <source>
        <dbReference type="EMBL" id="PHJ15432.1"/>
    </source>
</evidence>
<feature type="non-terminal residue" evidence="1">
    <location>
        <position position="78"/>
    </location>
</feature>
<name>A0A2C6KFW8_9APIC</name>
<dbReference type="Proteomes" id="UP000221165">
    <property type="component" value="Unassembled WGS sequence"/>
</dbReference>
<reference evidence="1 2" key="1">
    <citation type="journal article" date="2017" name="Int. J. Parasitol.">
        <title>The genome of the protozoan parasite Cystoisospora suis and a reverse vaccinology approach to identify vaccine candidates.</title>
        <authorList>
            <person name="Palmieri N."/>
            <person name="Shrestha A."/>
            <person name="Ruttkowski B."/>
            <person name="Beck T."/>
            <person name="Vogl C."/>
            <person name="Tomley F."/>
            <person name="Blake D.P."/>
            <person name="Joachim A."/>
        </authorList>
    </citation>
    <scope>NUCLEOTIDE SEQUENCE [LARGE SCALE GENOMIC DNA]</scope>
    <source>
        <strain evidence="1 2">Wien I</strain>
    </source>
</reference>
<dbReference type="VEuPathDB" id="ToxoDB:CSUI_010756"/>
<dbReference type="EMBL" id="MIGC01008199">
    <property type="protein sequence ID" value="PHJ15432.1"/>
    <property type="molecule type" value="Genomic_DNA"/>
</dbReference>
<organism evidence="1 2">
    <name type="scientific">Cystoisospora suis</name>
    <dbReference type="NCBI Taxonomy" id="483139"/>
    <lineage>
        <taxon>Eukaryota</taxon>
        <taxon>Sar</taxon>
        <taxon>Alveolata</taxon>
        <taxon>Apicomplexa</taxon>
        <taxon>Conoidasida</taxon>
        <taxon>Coccidia</taxon>
        <taxon>Eucoccidiorida</taxon>
        <taxon>Eimeriorina</taxon>
        <taxon>Sarcocystidae</taxon>
        <taxon>Cystoisospora</taxon>
    </lineage>
</organism>
<protein>
    <submittedName>
        <fullName evidence="1">Uncharacterized protein</fullName>
    </submittedName>
</protein>
<dbReference type="OrthoDB" id="10470687at2759"/>
<evidence type="ECO:0000313" key="2">
    <source>
        <dbReference type="Proteomes" id="UP000221165"/>
    </source>
</evidence>
<dbReference type="RefSeq" id="XP_067917166.1">
    <property type="nucleotide sequence ID" value="XM_068070857.1"/>
</dbReference>
<gene>
    <name evidence="1" type="ORF">CSUI_010756</name>
</gene>
<comment type="caution">
    <text evidence="1">The sequence shown here is derived from an EMBL/GenBank/DDBJ whole genome shotgun (WGS) entry which is preliminary data.</text>
</comment>